<name>A0ABQ9YLG6_9EUKA</name>
<sequence>MTVEPFIATKIAVRDLSSLINDLEKQVTETKTTEAIETLKSICYLQRGPHSPFPDICLTIFSSESHRKIISYTHYVLDLFAKEAPSVVKEKVCQLMISIINTNELSPLRILLAMRTLVAYQAGISPQNRFILQETTKQFLNPSKNTRFSRSIKWYQNKQTIEAAAHSDRIVAQMGAILLLLDEKWIASSSPIQSSLPFPFFKDALFATVASPHPITASQAILVLNTGFKPETSLEIATLVKNICSSYIKTKGNVGEPFFTVDAKLLQYLPTRSSLSDPLFRIRIIQLTVKIIRDLSQRFLKLQSTSTGPKNPLLDNISQMWQEFSSFIVDLAQDQVGIAGSGIIVTRQQENEEEKMEGALGGTLLQTLPQVIQFCDDLGRTPFSSSDHFEYSLFSPYLMSIRGVCGIPWDEKTRTKIPQIATTFVSFIQFIEHSQRKDTTSETEHVFIQPFSFALLRTCLILAQSISERLSIQICTQLLHPLLNFILLHMQHPSSHIRSIASQILVWILECTISSSLSETVTQATLLYFVDPEYLFRFVSTEIHASSPIFWAPLLNTILNRLKVTPSFVTTAWATVKQLFLLPTCTREKCHIILDAECSELVWSIFLQGCLHEPAHNKPLLISFLFERLDMNVLPDIHQAIYTFLGEFCWFLVDGIGTDEFHDGLSDTFYLDTIIAHLMEGATLSDWQTKVVCCQSLLSVALVAPMEIRTELYQMLQNIVNPDETLHPQLAVPMSVLQTVVKQSLSFHSNIIGDQVTAQSASPALLRTVYRTHTNLQKAIQIHIVARLSEDSKAGMKNLGKGILGSLQQSVIGLQYPLGLPSKPFIEAYHQLNGG</sequence>
<dbReference type="SUPFAM" id="SSF48371">
    <property type="entry name" value="ARM repeat"/>
    <property type="match status" value="1"/>
</dbReference>
<keyword evidence="2" id="KW-1185">Reference proteome</keyword>
<accession>A0ABQ9YLG6</accession>
<organism evidence="1 2">
    <name type="scientific">Blattamonas nauphoetae</name>
    <dbReference type="NCBI Taxonomy" id="2049346"/>
    <lineage>
        <taxon>Eukaryota</taxon>
        <taxon>Metamonada</taxon>
        <taxon>Preaxostyla</taxon>
        <taxon>Oxymonadida</taxon>
        <taxon>Blattamonas</taxon>
    </lineage>
</organism>
<reference evidence="1 2" key="1">
    <citation type="journal article" date="2022" name="bioRxiv">
        <title>Genomics of Preaxostyla Flagellates Illuminates Evolutionary Transitions and the Path Towards Mitochondrial Loss.</title>
        <authorList>
            <person name="Novak L.V.F."/>
            <person name="Treitli S.C."/>
            <person name="Pyrih J."/>
            <person name="Halakuc P."/>
            <person name="Pipaliya S.V."/>
            <person name="Vacek V."/>
            <person name="Brzon O."/>
            <person name="Soukal P."/>
            <person name="Eme L."/>
            <person name="Dacks J.B."/>
            <person name="Karnkowska A."/>
            <person name="Elias M."/>
            <person name="Hampl V."/>
        </authorList>
    </citation>
    <scope>NUCLEOTIDE SEQUENCE [LARGE SCALE GENOMIC DNA]</scope>
    <source>
        <strain evidence="1">NAU3</strain>
        <tissue evidence="1">Gut</tissue>
    </source>
</reference>
<evidence type="ECO:0000313" key="2">
    <source>
        <dbReference type="Proteomes" id="UP001281761"/>
    </source>
</evidence>
<evidence type="ECO:0000313" key="1">
    <source>
        <dbReference type="EMBL" id="KAK2964604.1"/>
    </source>
</evidence>
<dbReference type="Proteomes" id="UP001281761">
    <property type="component" value="Unassembled WGS sequence"/>
</dbReference>
<protein>
    <submittedName>
        <fullName evidence="1">Uncharacterized protein</fullName>
    </submittedName>
</protein>
<comment type="caution">
    <text evidence="1">The sequence shown here is derived from an EMBL/GenBank/DDBJ whole genome shotgun (WGS) entry which is preliminary data.</text>
</comment>
<dbReference type="EMBL" id="JARBJD010000002">
    <property type="protein sequence ID" value="KAK2964604.1"/>
    <property type="molecule type" value="Genomic_DNA"/>
</dbReference>
<gene>
    <name evidence="1" type="ORF">BLNAU_521</name>
</gene>
<dbReference type="InterPro" id="IPR016024">
    <property type="entry name" value="ARM-type_fold"/>
</dbReference>
<proteinExistence type="predicted"/>